<keyword evidence="2" id="KW-1185">Reference proteome</keyword>
<protein>
    <recommendedName>
        <fullName evidence="3">DUF222 domain-containing protein</fullName>
    </recommendedName>
</protein>
<accession>A0ABP4X9U5</accession>
<evidence type="ECO:0000313" key="2">
    <source>
        <dbReference type="Proteomes" id="UP001501204"/>
    </source>
</evidence>
<reference evidence="2" key="1">
    <citation type="journal article" date="2019" name="Int. J. Syst. Evol. Microbiol.">
        <title>The Global Catalogue of Microorganisms (GCM) 10K type strain sequencing project: providing services to taxonomists for standard genome sequencing and annotation.</title>
        <authorList>
            <consortium name="The Broad Institute Genomics Platform"/>
            <consortium name="The Broad Institute Genome Sequencing Center for Infectious Disease"/>
            <person name="Wu L."/>
            <person name="Ma J."/>
        </authorList>
    </citation>
    <scope>NUCLEOTIDE SEQUENCE [LARGE SCALE GENOMIC DNA]</scope>
    <source>
        <strain evidence="2">JCM 14735</strain>
    </source>
</reference>
<sequence length="195" mass="20709">MTAEPHPRRCTAHKSNGDPCSRWAIAGGTTCPAHGGSAPAVKAAAARRVLAQQARAEADAVLAHEGVSSVDNPLETLGKVAAEVLAFKDSLSRRVNALQYGLSTTNSLGTEALKVEVELYERALDRSGKFLDMLVRNGFEGKRVALRESEAQVLVGVVQQILAAARLTPEQDKLARAAAREQFQALAAIEGQATR</sequence>
<proteinExistence type="predicted"/>
<evidence type="ECO:0000313" key="1">
    <source>
        <dbReference type="EMBL" id="GAA1774542.1"/>
    </source>
</evidence>
<gene>
    <name evidence="1" type="ORF">GCM10009767_35690</name>
</gene>
<comment type="caution">
    <text evidence="1">The sequence shown here is derived from an EMBL/GenBank/DDBJ whole genome shotgun (WGS) entry which is preliminary data.</text>
</comment>
<organism evidence="1 2">
    <name type="scientific">Kocuria aegyptia</name>
    <dbReference type="NCBI Taxonomy" id="330943"/>
    <lineage>
        <taxon>Bacteria</taxon>
        <taxon>Bacillati</taxon>
        <taxon>Actinomycetota</taxon>
        <taxon>Actinomycetes</taxon>
        <taxon>Micrococcales</taxon>
        <taxon>Micrococcaceae</taxon>
        <taxon>Kocuria</taxon>
    </lineage>
</organism>
<name>A0ABP4X9U5_9MICC</name>
<evidence type="ECO:0008006" key="3">
    <source>
        <dbReference type="Google" id="ProtNLM"/>
    </source>
</evidence>
<dbReference type="EMBL" id="BAAAOA010000047">
    <property type="protein sequence ID" value="GAA1774542.1"/>
    <property type="molecule type" value="Genomic_DNA"/>
</dbReference>
<dbReference type="Proteomes" id="UP001501204">
    <property type="component" value="Unassembled WGS sequence"/>
</dbReference>